<protein>
    <submittedName>
        <fullName evidence="6">AMP-dependent synthetase</fullName>
    </submittedName>
</protein>
<evidence type="ECO:0000313" key="6">
    <source>
        <dbReference type="EMBL" id="KUP08101.1"/>
    </source>
</evidence>
<name>A0A147KB39_9BACI</name>
<comment type="caution">
    <text evidence="6">The sequence shown here is derived from an EMBL/GenBank/DDBJ whole genome shotgun (WGS) entry which is preliminary data.</text>
</comment>
<dbReference type="Gene3D" id="3.40.50.980">
    <property type="match status" value="2"/>
</dbReference>
<dbReference type="InterPro" id="IPR020845">
    <property type="entry name" value="AMP-binding_CS"/>
</dbReference>
<feature type="domain" description="AMP-dependent synthetase/ligase" evidence="4">
    <location>
        <begin position="32"/>
        <end position="400"/>
    </location>
</feature>
<dbReference type="SUPFAM" id="SSF56801">
    <property type="entry name" value="Acetyl-CoA synthetase-like"/>
    <property type="match status" value="1"/>
</dbReference>
<dbReference type="Pfam" id="PF00501">
    <property type="entry name" value="AMP-binding"/>
    <property type="match status" value="1"/>
</dbReference>
<dbReference type="RefSeq" id="WP_059350366.1">
    <property type="nucleotide sequence ID" value="NZ_LDYG01000017.1"/>
</dbReference>
<dbReference type="CDD" id="cd05936">
    <property type="entry name" value="FC-FACS_FadD_like"/>
    <property type="match status" value="1"/>
</dbReference>
<dbReference type="EMBL" id="LDYG01000017">
    <property type="protein sequence ID" value="KUP08101.1"/>
    <property type="molecule type" value="Genomic_DNA"/>
</dbReference>
<dbReference type="OrthoDB" id="9803968at2"/>
<dbReference type="GO" id="GO:0016405">
    <property type="term" value="F:CoA-ligase activity"/>
    <property type="evidence" value="ECO:0007669"/>
    <property type="project" value="TreeGrafter"/>
</dbReference>
<evidence type="ECO:0000313" key="7">
    <source>
        <dbReference type="Proteomes" id="UP000074108"/>
    </source>
</evidence>
<dbReference type="PANTHER" id="PTHR24096">
    <property type="entry name" value="LONG-CHAIN-FATTY-ACID--COA LIGASE"/>
    <property type="match status" value="1"/>
</dbReference>
<dbReference type="PATRIC" id="fig|1150625.3.peg.694"/>
<gene>
    <name evidence="6" type="ORF">Q75_03315</name>
</gene>
<dbReference type="PROSITE" id="PS00455">
    <property type="entry name" value="AMP_BINDING"/>
    <property type="match status" value="1"/>
</dbReference>
<evidence type="ECO:0000256" key="1">
    <source>
        <dbReference type="ARBA" id="ARBA00006432"/>
    </source>
</evidence>
<dbReference type="Gene3D" id="3.30.300.30">
    <property type="match status" value="1"/>
</dbReference>
<accession>A0A147KB39</accession>
<evidence type="ECO:0000259" key="4">
    <source>
        <dbReference type="Pfam" id="PF00501"/>
    </source>
</evidence>
<keyword evidence="3" id="KW-0547">Nucleotide-binding</keyword>
<feature type="domain" description="AMP-binding enzyme C-terminal" evidence="5">
    <location>
        <begin position="451"/>
        <end position="525"/>
    </location>
</feature>
<evidence type="ECO:0000256" key="3">
    <source>
        <dbReference type="ARBA" id="ARBA00022840"/>
    </source>
</evidence>
<dbReference type="AlphaFoldDB" id="A0A147KB39"/>
<dbReference type="GO" id="GO:0005524">
    <property type="term" value="F:ATP binding"/>
    <property type="evidence" value="ECO:0007669"/>
    <property type="project" value="UniProtKB-KW"/>
</dbReference>
<reference evidence="6 7" key="1">
    <citation type="journal article" date="2016" name="Front. Microbiol.">
        <title>Microevolution Analysis of Bacillus coahuilensis Unveils Differences in Phosphorus Acquisition Strategies and Their Regulation.</title>
        <authorList>
            <person name="Gomez-Lunar Z."/>
            <person name="Hernandez-Gonzalez I."/>
            <person name="Rodriguez-Torres M.D."/>
            <person name="Souza V."/>
            <person name="Olmedo-Alvarez G."/>
        </authorList>
    </citation>
    <scope>NUCLEOTIDE SEQUENCE [LARGE SCALE GENOMIC DNA]</scope>
    <source>
        <strain evidence="7">p1.1.43</strain>
    </source>
</reference>
<organism evidence="6 7">
    <name type="scientific">Bacillus coahuilensis p1.1.43</name>
    <dbReference type="NCBI Taxonomy" id="1150625"/>
    <lineage>
        <taxon>Bacteria</taxon>
        <taxon>Bacillati</taxon>
        <taxon>Bacillota</taxon>
        <taxon>Bacilli</taxon>
        <taxon>Bacillales</taxon>
        <taxon>Bacillaceae</taxon>
        <taxon>Bacillus</taxon>
    </lineage>
</organism>
<comment type="similarity">
    <text evidence="1">Belongs to the ATP-dependent AMP-binding enzyme family.</text>
</comment>
<dbReference type="STRING" id="1150625.Q75_03315"/>
<keyword evidence="2" id="KW-0436">Ligase</keyword>
<dbReference type="FunFam" id="3.40.50.12780:FF:000003">
    <property type="entry name" value="Long-chain-fatty-acid--CoA ligase FadD"/>
    <property type="match status" value="1"/>
</dbReference>
<dbReference type="Gene3D" id="2.30.38.10">
    <property type="entry name" value="Luciferase, Domain 3"/>
    <property type="match status" value="1"/>
</dbReference>
<dbReference type="InterPro" id="IPR000873">
    <property type="entry name" value="AMP-dep_synth/lig_dom"/>
</dbReference>
<dbReference type="NCBIfam" id="NF004837">
    <property type="entry name" value="PRK06187.1"/>
    <property type="match status" value="1"/>
</dbReference>
<keyword evidence="3" id="KW-0067">ATP-binding</keyword>
<evidence type="ECO:0000259" key="5">
    <source>
        <dbReference type="Pfam" id="PF13193"/>
    </source>
</evidence>
<dbReference type="Pfam" id="PF13193">
    <property type="entry name" value="AMP-binding_C"/>
    <property type="match status" value="1"/>
</dbReference>
<proteinExistence type="inferred from homology"/>
<dbReference type="Proteomes" id="UP000074108">
    <property type="component" value="Unassembled WGS sequence"/>
</dbReference>
<sequence length="539" mass="60292">MSNVKNWLAKYPEGTVTHDISIPEISLPQMLQQSVVKYSEHIATSFYGRTTSYKELYHYVVGFASSLQKTGFQKGDRLAIMLPNCPQYVIAYYGTLLAGGIVTQINPMLVERELEYILKDSGSTAIVSFDALYPRVKAVQERTHVETVLTVSLQEEFTPDLPDLTFTHFLQSSDGNFTPIDIDPKHDVAVLQYTGGTTGRSKGAMLTHFNLMANTSQSFEFYQKEFQVGNDKCLTVIPIFHVFGMSVCMNLTLFCGSEIVMLPRFDLQEVLETIKREQPTVFPGVPTMYVAIANHPNAESYGIDSIRVCNSGSAPMPVEVMKAFEQKTGAKITEGYGLSEAAPVTHSNPPFSKRKPGTCGLGYPQTEYKVVDIATGTMECKPGELGELIIRGPQIMKGYWNMPEETENTIRDGWLLTGDIVSVDEEGYLSIVDRKKDMIIAGGFNIYPRDIEEVLYEHPVIQEAVVIGVPDEYRGETVKAFLVFKEGKQATEEELLEYCRANLSAYKVPTFFEIRDELPKTSVGKILRRALRDETVKQS</sequence>
<evidence type="ECO:0000256" key="2">
    <source>
        <dbReference type="ARBA" id="ARBA00022598"/>
    </source>
</evidence>
<dbReference type="InterPro" id="IPR025110">
    <property type="entry name" value="AMP-bd_C"/>
</dbReference>
<dbReference type="FunFam" id="3.30.300.30:FF:000008">
    <property type="entry name" value="2,3-dihydroxybenzoate-AMP ligase"/>
    <property type="match status" value="1"/>
</dbReference>
<keyword evidence="7" id="KW-1185">Reference proteome</keyword>
<dbReference type="InterPro" id="IPR045851">
    <property type="entry name" value="AMP-bd_C_sf"/>
</dbReference>